<gene>
    <name evidence="4" type="ORF">ABUE31_12995</name>
</gene>
<dbReference type="Proteomes" id="UP001556196">
    <property type="component" value="Unassembled WGS sequence"/>
</dbReference>
<dbReference type="GO" id="GO:0008483">
    <property type="term" value="F:transaminase activity"/>
    <property type="evidence" value="ECO:0007669"/>
    <property type="project" value="UniProtKB-KW"/>
</dbReference>
<keyword evidence="4" id="KW-0808">Transferase</keyword>
<accession>A0ABV3R0P5</accession>
<name>A0ABV3R0P5_9HYPH</name>
<evidence type="ECO:0000313" key="4">
    <source>
        <dbReference type="EMBL" id="MEW9806901.1"/>
    </source>
</evidence>
<organism evidence="4 5">
    <name type="scientific">Mesorhizobium marinum</name>
    <dbReference type="NCBI Taxonomy" id="3228790"/>
    <lineage>
        <taxon>Bacteria</taxon>
        <taxon>Pseudomonadati</taxon>
        <taxon>Pseudomonadota</taxon>
        <taxon>Alphaproteobacteria</taxon>
        <taxon>Hyphomicrobiales</taxon>
        <taxon>Phyllobacteriaceae</taxon>
        <taxon>Mesorhizobium</taxon>
    </lineage>
</organism>
<keyword evidence="5" id="KW-1185">Reference proteome</keyword>
<evidence type="ECO:0000313" key="5">
    <source>
        <dbReference type="Proteomes" id="UP001556196"/>
    </source>
</evidence>
<dbReference type="InterPro" id="IPR015424">
    <property type="entry name" value="PyrdxlP-dep_Trfase"/>
</dbReference>
<proteinExistence type="inferred from homology"/>
<dbReference type="PIRSF" id="PIRSF000390">
    <property type="entry name" value="PLP_StrS"/>
    <property type="match status" value="1"/>
</dbReference>
<dbReference type="InterPro" id="IPR000653">
    <property type="entry name" value="DegT/StrS_aminotransferase"/>
</dbReference>
<protein>
    <submittedName>
        <fullName evidence="4">DegT/DnrJ/EryC1/StrS family aminotransferase</fullName>
    </submittedName>
</protein>
<keyword evidence="1 3" id="KW-0663">Pyridoxal phosphate</keyword>
<dbReference type="PANTHER" id="PTHR30244">
    <property type="entry name" value="TRANSAMINASE"/>
    <property type="match status" value="1"/>
</dbReference>
<dbReference type="Pfam" id="PF01041">
    <property type="entry name" value="DegT_DnrJ_EryC1"/>
    <property type="match status" value="1"/>
</dbReference>
<dbReference type="PANTHER" id="PTHR30244:SF9">
    <property type="entry name" value="PROTEIN RV3402C"/>
    <property type="match status" value="1"/>
</dbReference>
<dbReference type="RefSeq" id="WP_367724028.1">
    <property type="nucleotide sequence ID" value="NZ_JBFOCH010000003.1"/>
</dbReference>
<dbReference type="Gene3D" id="3.40.640.10">
    <property type="entry name" value="Type I PLP-dependent aspartate aminotransferase-like (Major domain)"/>
    <property type="match status" value="1"/>
</dbReference>
<dbReference type="SUPFAM" id="SSF53383">
    <property type="entry name" value="PLP-dependent transferases"/>
    <property type="match status" value="1"/>
</dbReference>
<reference evidence="4 5" key="1">
    <citation type="submission" date="2024-06" db="EMBL/GenBank/DDBJ databases">
        <authorList>
            <person name="Tuo L."/>
        </authorList>
    </citation>
    <scope>NUCLEOTIDE SEQUENCE [LARGE SCALE GENOMIC DNA]</scope>
    <source>
        <strain evidence="4 5">ZMM04-5</strain>
    </source>
</reference>
<comment type="similarity">
    <text evidence="2 3">Belongs to the DegT/DnrJ/EryC1 family.</text>
</comment>
<sequence>MEKPAYPFIIPDIPRTSEWIPVYERVFETGIYANFGPISRSLETSLAARYAVSGYEAVTCCSATQGLLAALLARFDAGMNIALPNFTFAATYHAIRLAGLNPVPVDIDADTLEISIESLAEAMGKMTLHGVVSVRPFGLVRDQSHLIAFCRDRRLPLTFDAAASLGGASLPKFGSDDGEVEVFSLHATKVFAIGEGGVILAPADAAVEIRKKLNFGFEADRRYSTGTNGKMDELHAAIALSQLGRVDEMQQAREEIAHRYDSFFASVPGARTLQGVTRGSGWTMYPVVFEGQSADEIVRKAQGRGIETRRYYWPSVSNAVGASLPTPVSLEVSNRVSNQIVCFPVYSANAGNLRDGLFEALGGLFA</sequence>
<dbReference type="InterPro" id="IPR015421">
    <property type="entry name" value="PyrdxlP-dep_Trfase_major"/>
</dbReference>
<dbReference type="EMBL" id="JBFOCI010000003">
    <property type="protein sequence ID" value="MEW9806901.1"/>
    <property type="molecule type" value="Genomic_DNA"/>
</dbReference>
<comment type="caution">
    <text evidence="4">The sequence shown here is derived from an EMBL/GenBank/DDBJ whole genome shotgun (WGS) entry which is preliminary data.</text>
</comment>
<evidence type="ECO:0000256" key="1">
    <source>
        <dbReference type="ARBA" id="ARBA00022898"/>
    </source>
</evidence>
<evidence type="ECO:0000256" key="2">
    <source>
        <dbReference type="ARBA" id="ARBA00037999"/>
    </source>
</evidence>
<evidence type="ECO:0000256" key="3">
    <source>
        <dbReference type="RuleBase" id="RU004508"/>
    </source>
</evidence>
<keyword evidence="4" id="KW-0032">Aminotransferase</keyword>